<proteinExistence type="predicted"/>
<reference evidence="3" key="1">
    <citation type="journal article" date="2019" name="Curr. Biol.">
        <title>Genome Sequence of Striga asiatica Provides Insight into the Evolution of Plant Parasitism.</title>
        <authorList>
            <person name="Yoshida S."/>
            <person name="Kim S."/>
            <person name="Wafula E.K."/>
            <person name="Tanskanen J."/>
            <person name="Kim Y.M."/>
            <person name="Honaas L."/>
            <person name="Yang Z."/>
            <person name="Spallek T."/>
            <person name="Conn C.E."/>
            <person name="Ichihashi Y."/>
            <person name="Cheong K."/>
            <person name="Cui S."/>
            <person name="Der J.P."/>
            <person name="Gundlach H."/>
            <person name="Jiao Y."/>
            <person name="Hori C."/>
            <person name="Ishida J.K."/>
            <person name="Kasahara H."/>
            <person name="Kiba T."/>
            <person name="Kim M.S."/>
            <person name="Koo N."/>
            <person name="Laohavisit A."/>
            <person name="Lee Y.H."/>
            <person name="Lumba S."/>
            <person name="McCourt P."/>
            <person name="Mortimer J.C."/>
            <person name="Mutuku J.M."/>
            <person name="Nomura T."/>
            <person name="Sasaki-Sekimoto Y."/>
            <person name="Seto Y."/>
            <person name="Wang Y."/>
            <person name="Wakatake T."/>
            <person name="Sakakibara H."/>
            <person name="Demura T."/>
            <person name="Yamaguchi S."/>
            <person name="Yoneyama K."/>
            <person name="Manabe R.I."/>
            <person name="Nelson D.C."/>
            <person name="Schulman A.H."/>
            <person name="Timko M.P."/>
            <person name="dePamphilis C.W."/>
            <person name="Choi D."/>
            <person name="Shirasu K."/>
        </authorList>
    </citation>
    <scope>NUCLEOTIDE SEQUENCE [LARGE SCALE GENOMIC DNA]</scope>
    <source>
        <strain evidence="3">cv. UVA1</strain>
    </source>
</reference>
<dbReference type="AlphaFoldDB" id="A0A5A7R179"/>
<dbReference type="Proteomes" id="UP000325081">
    <property type="component" value="Unassembled WGS sequence"/>
</dbReference>
<dbReference type="EMBL" id="BKCP01009515">
    <property type="protein sequence ID" value="GER51139.1"/>
    <property type="molecule type" value="Genomic_DNA"/>
</dbReference>
<sequence length="108" mass="11996">MRLNRQSLRPNAMSVSDSSTSSISFSDSLILSILKRDEGDKRKERDETNDTRGRSAEDRRGLEDLERAPTEARTISVAVDPRVKMSNRAISVVIPFTVILCGSRATTV</sequence>
<comment type="caution">
    <text evidence="2">The sequence shown here is derived from an EMBL/GenBank/DDBJ whole genome shotgun (WGS) entry which is preliminary data.</text>
</comment>
<accession>A0A5A7R179</accession>
<feature type="region of interest" description="Disordered" evidence="1">
    <location>
        <begin position="1"/>
        <end position="24"/>
    </location>
</feature>
<name>A0A5A7R179_STRAF</name>
<evidence type="ECO:0000256" key="1">
    <source>
        <dbReference type="SAM" id="MobiDB-lite"/>
    </source>
</evidence>
<feature type="region of interest" description="Disordered" evidence="1">
    <location>
        <begin position="36"/>
        <end position="68"/>
    </location>
</feature>
<gene>
    <name evidence="2" type="ORF">STAS_28498</name>
</gene>
<evidence type="ECO:0000313" key="2">
    <source>
        <dbReference type="EMBL" id="GER51139.1"/>
    </source>
</evidence>
<feature type="compositionally biased region" description="Low complexity" evidence="1">
    <location>
        <begin position="14"/>
        <end position="24"/>
    </location>
</feature>
<keyword evidence="3" id="KW-1185">Reference proteome</keyword>
<protein>
    <submittedName>
        <fullName evidence="2">Pre-mRNA-splicing factor 3</fullName>
    </submittedName>
</protein>
<organism evidence="2 3">
    <name type="scientific">Striga asiatica</name>
    <name type="common">Asiatic witchweed</name>
    <name type="synonym">Buchnera asiatica</name>
    <dbReference type="NCBI Taxonomy" id="4170"/>
    <lineage>
        <taxon>Eukaryota</taxon>
        <taxon>Viridiplantae</taxon>
        <taxon>Streptophyta</taxon>
        <taxon>Embryophyta</taxon>
        <taxon>Tracheophyta</taxon>
        <taxon>Spermatophyta</taxon>
        <taxon>Magnoliopsida</taxon>
        <taxon>eudicotyledons</taxon>
        <taxon>Gunneridae</taxon>
        <taxon>Pentapetalae</taxon>
        <taxon>asterids</taxon>
        <taxon>lamiids</taxon>
        <taxon>Lamiales</taxon>
        <taxon>Orobanchaceae</taxon>
        <taxon>Buchnereae</taxon>
        <taxon>Striga</taxon>
    </lineage>
</organism>
<evidence type="ECO:0000313" key="3">
    <source>
        <dbReference type="Proteomes" id="UP000325081"/>
    </source>
</evidence>